<dbReference type="RefSeq" id="WP_106757842.1">
    <property type="nucleotide sequence ID" value="NZ_PXWF02000222.1"/>
</dbReference>
<protein>
    <submittedName>
        <fullName evidence="2">Prepilin-type N-terminal cleavage/methylation domain-containing protein</fullName>
    </submittedName>
</protein>
<reference evidence="2 3" key="1">
    <citation type="submission" date="2018-04" db="EMBL/GenBank/DDBJ databases">
        <title>Massilia violaceinigra sp. nov., a novel purple-pigmented bacterium isolated from Tianshan glacier, Xinjiang, China.</title>
        <authorList>
            <person name="Wang H."/>
        </authorList>
    </citation>
    <scope>NUCLEOTIDE SEQUENCE [LARGE SCALE GENOMIC DNA]</scope>
    <source>
        <strain evidence="2 3">B448-2</strain>
    </source>
</reference>
<evidence type="ECO:0000313" key="2">
    <source>
        <dbReference type="EMBL" id="PWF47917.1"/>
    </source>
</evidence>
<accession>A0A2U2HK53</accession>
<dbReference type="InterPro" id="IPR045584">
    <property type="entry name" value="Pilin-like"/>
</dbReference>
<keyword evidence="3" id="KW-1185">Reference proteome</keyword>
<dbReference type="Pfam" id="PF07963">
    <property type="entry name" value="N_methyl"/>
    <property type="match status" value="1"/>
</dbReference>
<keyword evidence="1" id="KW-0472">Membrane</keyword>
<dbReference type="Pfam" id="PF16732">
    <property type="entry name" value="ComP_DUS"/>
    <property type="match status" value="1"/>
</dbReference>
<feature type="transmembrane region" description="Helical" evidence="1">
    <location>
        <begin position="12"/>
        <end position="33"/>
    </location>
</feature>
<dbReference type="InterPro" id="IPR012902">
    <property type="entry name" value="N_methyl_site"/>
</dbReference>
<dbReference type="PANTHER" id="PTHR30093:SF47">
    <property type="entry name" value="TYPE IV PILUS NON-CORE MINOR PILIN PILE"/>
    <property type="match status" value="1"/>
</dbReference>
<dbReference type="PANTHER" id="PTHR30093">
    <property type="entry name" value="GENERAL SECRETION PATHWAY PROTEIN G"/>
    <property type="match status" value="1"/>
</dbReference>
<name>A0A2U2HK53_9BURK</name>
<dbReference type="Proteomes" id="UP000241421">
    <property type="component" value="Unassembled WGS sequence"/>
</dbReference>
<dbReference type="GO" id="GO:0043683">
    <property type="term" value="P:type IV pilus assembly"/>
    <property type="evidence" value="ECO:0007669"/>
    <property type="project" value="InterPro"/>
</dbReference>
<proteinExistence type="predicted"/>
<keyword evidence="1" id="KW-1133">Transmembrane helix</keyword>
<organism evidence="2 3">
    <name type="scientific">Massilia glaciei</name>
    <dbReference type="NCBI Taxonomy" id="1524097"/>
    <lineage>
        <taxon>Bacteria</taxon>
        <taxon>Pseudomonadati</taxon>
        <taxon>Pseudomonadota</taxon>
        <taxon>Betaproteobacteria</taxon>
        <taxon>Burkholderiales</taxon>
        <taxon>Oxalobacteraceae</taxon>
        <taxon>Telluria group</taxon>
        <taxon>Massilia</taxon>
    </lineage>
</organism>
<evidence type="ECO:0000256" key="1">
    <source>
        <dbReference type="SAM" id="Phobius"/>
    </source>
</evidence>
<dbReference type="AlphaFoldDB" id="A0A2U2HK53"/>
<dbReference type="Gene3D" id="3.30.700.10">
    <property type="entry name" value="Glycoprotein, Type 4 Pilin"/>
    <property type="match status" value="1"/>
</dbReference>
<sequence>MERSAGFTLVEILVTLLVVAVLAAMAYPSYVGYITKARRIEAQIALLDLMQQQERHYSQHNSYSAFSSASTSADEKRFKWYLGATPAASAYELRGRACQGAQIAHCVELQALPGTAMVNASFRDPECETLSLDSAGARRAQGKSSKCWP</sequence>
<keyword evidence="1" id="KW-0812">Transmembrane</keyword>
<comment type="caution">
    <text evidence="2">The sequence shown here is derived from an EMBL/GenBank/DDBJ whole genome shotgun (WGS) entry which is preliminary data.</text>
</comment>
<dbReference type="PROSITE" id="PS00409">
    <property type="entry name" value="PROKAR_NTER_METHYL"/>
    <property type="match status" value="1"/>
</dbReference>
<dbReference type="NCBIfam" id="TIGR02532">
    <property type="entry name" value="IV_pilin_GFxxxE"/>
    <property type="match status" value="1"/>
</dbReference>
<dbReference type="SUPFAM" id="SSF54523">
    <property type="entry name" value="Pili subunits"/>
    <property type="match status" value="1"/>
</dbReference>
<gene>
    <name evidence="2" type="ORF">C7C56_013185</name>
</gene>
<dbReference type="EMBL" id="PXWF02000222">
    <property type="protein sequence ID" value="PWF47917.1"/>
    <property type="molecule type" value="Genomic_DNA"/>
</dbReference>
<dbReference type="OrthoDB" id="8592370at2"/>
<evidence type="ECO:0000313" key="3">
    <source>
        <dbReference type="Proteomes" id="UP000241421"/>
    </source>
</evidence>
<dbReference type="InterPro" id="IPR031982">
    <property type="entry name" value="PilE-like"/>
</dbReference>